<evidence type="ECO:0000313" key="1">
    <source>
        <dbReference type="EMBL" id="KAL0369844.1"/>
    </source>
</evidence>
<protein>
    <recommendedName>
        <fullName evidence="2">Reverse transcriptase Ty1/copia-type domain-containing protein</fullName>
    </recommendedName>
</protein>
<sequence length="143" mass="16057">MDDVLLTGPSQELNHDIKQHLDGLSTIKDLGLAKYFLGLEITKSPLGTSITQRKYILDMLTDTGLFEASSWLQMQLGQFLKYPCQVHWDAATHLLRYLKGCPSKGLTFQANDDLYLTIYFDMDWPTGPLVMTVDSLPPAGYNA</sequence>
<reference evidence="1" key="2">
    <citation type="journal article" date="2024" name="Plant">
        <title>Genomic evolution and insights into agronomic trait innovations of Sesamum species.</title>
        <authorList>
            <person name="Miao H."/>
            <person name="Wang L."/>
            <person name="Qu L."/>
            <person name="Liu H."/>
            <person name="Sun Y."/>
            <person name="Le M."/>
            <person name="Wang Q."/>
            <person name="Wei S."/>
            <person name="Zheng Y."/>
            <person name="Lin W."/>
            <person name="Duan Y."/>
            <person name="Cao H."/>
            <person name="Xiong S."/>
            <person name="Wang X."/>
            <person name="Wei L."/>
            <person name="Li C."/>
            <person name="Ma Q."/>
            <person name="Ju M."/>
            <person name="Zhao R."/>
            <person name="Li G."/>
            <person name="Mu C."/>
            <person name="Tian Q."/>
            <person name="Mei H."/>
            <person name="Zhang T."/>
            <person name="Gao T."/>
            <person name="Zhang H."/>
        </authorList>
    </citation>
    <scope>NUCLEOTIDE SEQUENCE</scope>
    <source>
        <strain evidence="1">G01</strain>
    </source>
</reference>
<dbReference type="PANTHER" id="PTHR11439">
    <property type="entry name" value="GAG-POL-RELATED RETROTRANSPOSON"/>
    <property type="match status" value="1"/>
</dbReference>
<dbReference type="EMBL" id="JACGWK010000002">
    <property type="protein sequence ID" value="KAL0369844.1"/>
    <property type="molecule type" value="Genomic_DNA"/>
</dbReference>
<reference evidence="1" key="1">
    <citation type="submission" date="2020-06" db="EMBL/GenBank/DDBJ databases">
        <authorList>
            <person name="Li T."/>
            <person name="Hu X."/>
            <person name="Zhang T."/>
            <person name="Song X."/>
            <person name="Zhang H."/>
            <person name="Dai N."/>
            <person name="Sheng W."/>
            <person name="Hou X."/>
            <person name="Wei L."/>
        </authorList>
    </citation>
    <scope>NUCLEOTIDE SEQUENCE</scope>
    <source>
        <strain evidence="1">G01</strain>
        <tissue evidence="1">Leaf</tissue>
    </source>
</reference>
<gene>
    <name evidence="1" type="ORF">Sangu_0302500</name>
</gene>
<organism evidence="1">
    <name type="scientific">Sesamum angustifolium</name>
    <dbReference type="NCBI Taxonomy" id="2727405"/>
    <lineage>
        <taxon>Eukaryota</taxon>
        <taxon>Viridiplantae</taxon>
        <taxon>Streptophyta</taxon>
        <taxon>Embryophyta</taxon>
        <taxon>Tracheophyta</taxon>
        <taxon>Spermatophyta</taxon>
        <taxon>Magnoliopsida</taxon>
        <taxon>eudicotyledons</taxon>
        <taxon>Gunneridae</taxon>
        <taxon>Pentapetalae</taxon>
        <taxon>asterids</taxon>
        <taxon>lamiids</taxon>
        <taxon>Lamiales</taxon>
        <taxon>Pedaliaceae</taxon>
        <taxon>Sesamum</taxon>
    </lineage>
</organism>
<proteinExistence type="predicted"/>
<dbReference type="PANTHER" id="PTHR11439:SF511">
    <property type="match status" value="1"/>
</dbReference>
<evidence type="ECO:0008006" key="2">
    <source>
        <dbReference type="Google" id="ProtNLM"/>
    </source>
</evidence>
<dbReference type="AlphaFoldDB" id="A0AAW2QQ72"/>
<comment type="caution">
    <text evidence="1">The sequence shown here is derived from an EMBL/GenBank/DDBJ whole genome shotgun (WGS) entry which is preliminary data.</text>
</comment>
<name>A0AAW2QQ72_9LAMI</name>
<accession>A0AAW2QQ72</accession>